<gene>
    <name evidence="3" type="ORF">I4W93_007025</name>
</gene>
<dbReference type="InterPro" id="IPR002656">
    <property type="entry name" value="Acyl_transf_3_dom"/>
</dbReference>
<protein>
    <submittedName>
        <fullName evidence="3">Acyltransferase family protein</fullName>
    </submittedName>
</protein>
<organism evidence="3 4">
    <name type="scientific">Rheinheimera maricola</name>
    <dbReference type="NCBI Taxonomy" id="2793282"/>
    <lineage>
        <taxon>Bacteria</taxon>
        <taxon>Pseudomonadati</taxon>
        <taxon>Pseudomonadota</taxon>
        <taxon>Gammaproteobacteria</taxon>
        <taxon>Chromatiales</taxon>
        <taxon>Chromatiaceae</taxon>
        <taxon>Rheinheimera</taxon>
    </lineage>
</organism>
<feature type="transmembrane region" description="Helical" evidence="1">
    <location>
        <begin position="26"/>
        <end position="48"/>
    </location>
</feature>
<keyword evidence="1" id="KW-0812">Transmembrane</keyword>
<proteinExistence type="predicted"/>
<reference evidence="3 4" key="1">
    <citation type="submission" date="2021-08" db="EMBL/GenBank/DDBJ databases">
        <title>Rheinheimera aquimaris sp. nov., isolated from seawater of the East Sea in Korea.</title>
        <authorList>
            <person name="Kim K.H."/>
            <person name="Wenting R."/>
            <person name="Kim K.R."/>
            <person name="Jeon C.O."/>
        </authorList>
    </citation>
    <scope>NUCLEOTIDE SEQUENCE [LARGE SCALE GENOMIC DNA]</scope>
    <source>
        <strain evidence="3 4">MA-13</strain>
    </source>
</reference>
<dbReference type="GO" id="GO:0016746">
    <property type="term" value="F:acyltransferase activity"/>
    <property type="evidence" value="ECO:0007669"/>
    <property type="project" value="UniProtKB-KW"/>
</dbReference>
<keyword evidence="4" id="KW-1185">Reference proteome</keyword>
<sequence length="149" mass="17190">MRLFAALMVFFYHASAERLNGQWLSGIGSFGHDAVIVFFVLSGFVIAYITNQRSSDISSFIKSRLARLYSVAIPALLFTVVADNVGIYLTPDIYLAPYYQDSYPLARFVHNLFFINELWFTSWRAFSNGPFWSLSYEFFTMLYLPLPFI</sequence>
<accession>A0ABS7X7N7</accession>
<name>A0ABS7X7N7_9GAMM</name>
<evidence type="ECO:0000313" key="3">
    <source>
        <dbReference type="EMBL" id="MBZ9611346.1"/>
    </source>
</evidence>
<dbReference type="Proteomes" id="UP000663814">
    <property type="component" value="Unassembled WGS sequence"/>
</dbReference>
<keyword evidence="1" id="KW-1133">Transmembrane helix</keyword>
<evidence type="ECO:0000256" key="1">
    <source>
        <dbReference type="SAM" id="Phobius"/>
    </source>
</evidence>
<evidence type="ECO:0000313" key="4">
    <source>
        <dbReference type="Proteomes" id="UP000663814"/>
    </source>
</evidence>
<keyword evidence="1" id="KW-0472">Membrane</keyword>
<keyword evidence="3" id="KW-0808">Transferase</keyword>
<comment type="caution">
    <text evidence="3">The sequence shown here is derived from an EMBL/GenBank/DDBJ whole genome shotgun (WGS) entry which is preliminary data.</text>
</comment>
<dbReference type="EMBL" id="JAERPS020000002">
    <property type="protein sequence ID" value="MBZ9611346.1"/>
    <property type="molecule type" value="Genomic_DNA"/>
</dbReference>
<feature type="transmembrane region" description="Helical" evidence="1">
    <location>
        <begin position="68"/>
        <end position="89"/>
    </location>
</feature>
<dbReference type="Pfam" id="PF01757">
    <property type="entry name" value="Acyl_transf_3"/>
    <property type="match status" value="1"/>
</dbReference>
<evidence type="ECO:0000259" key="2">
    <source>
        <dbReference type="Pfam" id="PF01757"/>
    </source>
</evidence>
<feature type="domain" description="Acyltransferase 3" evidence="2">
    <location>
        <begin position="1"/>
        <end position="146"/>
    </location>
</feature>
<keyword evidence="3" id="KW-0012">Acyltransferase</keyword>